<feature type="compositionally biased region" description="Polar residues" evidence="1">
    <location>
        <begin position="538"/>
        <end position="554"/>
    </location>
</feature>
<comment type="caution">
    <text evidence="2">The sequence shown here is derived from an EMBL/GenBank/DDBJ whole genome shotgun (WGS) entry which is preliminary data.</text>
</comment>
<feature type="compositionally biased region" description="Basic and acidic residues" evidence="1">
    <location>
        <begin position="145"/>
        <end position="161"/>
    </location>
</feature>
<feature type="region of interest" description="Disordered" evidence="1">
    <location>
        <begin position="232"/>
        <end position="265"/>
    </location>
</feature>
<feature type="compositionally biased region" description="Basic and acidic residues" evidence="1">
    <location>
        <begin position="461"/>
        <end position="486"/>
    </location>
</feature>
<sequence>MSSSLASAFARRGRGSKAAHPAALASLLTTSTGSHGPLQTRGYGFGRLSSYFIHYISSDVYTRGKPPAYNKYCENLYRRGPCDPHSLAKDVANDVKRVVNNVVNNYLHPHPEASQRPGRDRSTDGSPRRTPDNPQGLRPGQNIEDAERAPLEHFLFGDKKTRNTQKQPLSREPLVSSTQPTEDADYVIDPVSNRKVPRKQFESGDHFSDQDVEIPVKPFEPYKPQFEAFWAPKTEDTKTSGDVSESGGGVGGHPPGNGADHPMPESSVVWRELGRYRAFMSHEPDGKYAEQQKTEAPDPEELEAYRKPFFAHEPDGIYATSQGWPGYSLDELAKYRNPFFCYEPDGLYAASYTQPQRDQPELARYGAFRSHEPDGMYAASYTQSQCDQPELSRYEAVRSHEPDGKYADASTQPQCSEPELSQYEAVRSHEPDGMYAAEAAAASAQQAEDAANHEAFGYDETETKRLAEERQEKEVCADSEGSRDRLMAQVAAESPSAVGAQPSREGSTPTTAQRPLTGNYVQDFPEDFSKSWTREITANSASSQLSPEQEQTVSDEPLQPTLDRLTTATSTPANQTSEANLSTLYKILAYDPATQSIHTAETTSSVAAEENNATPLTPAEVLLRISHPAKFLPHFAPLQAQGFEIVSGSGDVLIFRKMREGEEAATNGNGRPSAVNPIDMTGEPRADGYSVKALRFSSPTGFVNYYDLPLPAEARTGGRHKVWEAEQQKDGETVDGKESTKKRTSLPRKVALGTASLAGAVYSIGVVSEYFRSGGVDGKGPKGF</sequence>
<feature type="region of interest" description="Disordered" evidence="1">
    <location>
        <begin position="724"/>
        <end position="745"/>
    </location>
</feature>
<feature type="compositionally biased region" description="Basic and acidic residues" evidence="1">
    <location>
        <begin position="396"/>
        <end position="406"/>
    </location>
</feature>
<dbReference type="EMBL" id="JAZGSY010000022">
    <property type="protein sequence ID" value="KAL1843200.1"/>
    <property type="molecule type" value="Genomic_DNA"/>
</dbReference>
<protein>
    <submittedName>
        <fullName evidence="2">Uncharacterized protein</fullName>
    </submittedName>
</protein>
<proteinExistence type="predicted"/>
<gene>
    <name evidence="2" type="ORF">VTJ49DRAFT_2751</name>
</gene>
<feature type="compositionally biased region" description="Basic and acidic residues" evidence="1">
    <location>
        <begin position="109"/>
        <end position="131"/>
    </location>
</feature>
<name>A0ABR3VN23_HUMIN</name>
<evidence type="ECO:0000313" key="3">
    <source>
        <dbReference type="Proteomes" id="UP001583172"/>
    </source>
</evidence>
<feature type="compositionally biased region" description="Polar residues" evidence="1">
    <location>
        <begin position="504"/>
        <end position="520"/>
    </location>
</feature>
<feature type="compositionally biased region" description="Gly residues" evidence="1">
    <location>
        <begin position="246"/>
        <end position="255"/>
    </location>
</feature>
<feature type="region of interest" description="Disordered" evidence="1">
    <location>
        <begin position="442"/>
        <end position="524"/>
    </location>
</feature>
<feature type="region of interest" description="Disordered" evidence="1">
    <location>
        <begin position="538"/>
        <end position="560"/>
    </location>
</feature>
<organism evidence="2 3">
    <name type="scientific">Humicola insolens</name>
    <name type="common">Soft-rot fungus</name>
    <dbReference type="NCBI Taxonomy" id="85995"/>
    <lineage>
        <taxon>Eukaryota</taxon>
        <taxon>Fungi</taxon>
        <taxon>Dikarya</taxon>
        <taxon>Ascomycota</taxon>
        <taxon>Pezizomycotina</taxon>
        <taxon>Sordariomycetes</taxon>
        <taxon>Sordariomycetidae</taxon>
        <taxon>Sordariales</taxon>
        <taxon>Chaetomiaceae</taxon>
        <taxon>Mycothermus</taxon>
    </lineage>
</organism>
<feature type="compositionally biased region" description="Basic and acidic residues" evidence="1">
    <location>
        <begin position="724"/>
        <end position="741"/>
    </location>
</feature>
<accession>A0ABR3VN23</accession>
<keyword evidence="3" id="KW-1185">Reference proteome</keyword>
<evidence type="ECO:0000256" key="1">
    <source>
        <dbReference type="SAM" id="MobiDB-lite"/>
    </source>
</evidence>
<evidence type="ECO:0000313" key="2">
    <source>
        <dbReference type="EMBL" id="KAL1843200.1"/>
    </source>
</evidence>
<feature type="region of interest" description="Disordered" evidence="1">
    <location>
        <begin position="106"/>
        <end position="207"/>
    </location>
</feature>
<dbReference type="Proteomes" id="UP001583172">
    <property type="component" value="Unassembled WGS sequence"/>
</dbReference>
<feature type="region of interest" description="Disordered" evidence="1">
    <location>
        <begin position="396"/>
        <end position="420"/>
    </location>
</feature>
<reference evidence="2 3" key="1">
    <citation type="journal article" date="2024" name="Commun. Biol.">
        <title>Comparative genomic analysis of thermophilic fungi reveals convergent evolutionary adaptations and gene losses.</title>
        <authorList>
            <person name="Steindorff A.S."/>
            <person name="Aguilar-Pontes M.V."/>
            <person name="Robinson A.J."/>
            <person name="Andreopoulos B."/>
            <person name="LaButti K."/>
            <person name="Kuo A."/>
            <person name="Mondo S."/>
            <person name="Riley R."/>
            <person name="Otillar R."/>
            <person name="Haridas S."/>
            <person name="Lipzen A."/>
            <person name="Grimwood J."/>
            <person name="Schmutz J."/>
            <person name="Clum A."/>
            <person name="Reid I.D."/>
            <person name="Moisan M.C."/>
            <person name="Butler G."/>
            <person name="Nguyen T.T.M."/>
            <person name="Dewar K."/>
            <person name="Conant G."/>
            <person name="Drula E."/>
            <person name="Henrissat B."/>
            <person name="Hansel C."/>
            <person name="Singer S."/>
            <person name="Hutchinson M.I."/>
            <person name="de Vries R.P."/>
            <person name="Natvig D.O."/>
            <person name="Powell A.J."/>
            <person name="Tsang A."/>
            <person name="Grigoriev I.V."/>
        </authorList>
    </citation>
    <scope>NUCLEOTIDE SEQUENCE [LARGE SCALE GENOMIC DNA]</scope>
    <source>
        <strain evidence="2 3">CBS 620.91</strain>
    </source>
</reference>